<feature type="domain" description="Tc1-like transposase DDE" evidence="1">
    <location>
        <begin position="119"/>
        <end position="257"/>
    </location>
</feature>
<evidence type="ECO:0000313" key="2">
    <source>
        <dbReference type="EMBL" id="ORE00996.1"/>
    </source>
</evidence>
<reference evidence="2" key="1">
    <citation type="journal article" date="2016" name="Proc. Natl. Acad. Sci. U.S.A.">
        <title>Lipid metabolic changes in an early divergent fungus govern the establishment of a mutualistic symbiosis with endobacteria.</title>
        <authorList>
            <person name="Lastovetsky O.A."/>
            <person name="Gaspar M.L."/>
            <person name="Mondo S.J."/>
            <person name="LaButti K.M."/>
            <person name="Sandor L."/>
            <person name="Grigoriev I.V."/>
            <person name="Henry S.A."/>
            <person name="Pawlowska T.E."/>
        </authorList>
    </citation>
    <scope>NUCLEOTIDE SEQUENCE [LARGE SCALE GENOMIC DNA]</scope>
    <source>
        <strain evidence="2">ATCC 52814</strain>
    </source>
</reference>
<gene>
    <name evidence="2" type="ORF">BCV72DRAFT_253336</name>
</gene>
<dbReference type="Pfam" id="PF13358">
    <property type="entry name" value="DDE_3"/>
    <property type="match status" value="1"/>
</dbReference>
<dbReference type="InterPro" id="IPR036397">
    <property type="entry name" value="RNaseH_sf"/>
</dbReference>
<dbReference type="PANTHER" id="PTHR46564">
    <property type="entry name" value="TRANSPOSASE"/>
    <property type="match status" value="1"/>
</dbReference>
<organism evidence="2">
    <name type="scientific">Rhizopus microsporus var. microsporus</name>
    <dbReference type="NCBI Taxonomy" id="86635"/>
    <lineage>
        <taxon>Eukaryota</taxon>
        <taxon>Fungi</taxon>
        <taxon>Fungi incertae sedis</taxon>
        <taxon>Mucoromycota</taxon>
        <taxon>Mucoromycotina</taxon>
        <taxon>Mucoromycetes</taxon>
        <taxon>Mucorales</taxon>
        <taxon>Mucorineae</taxon>
        <taxon>Rhizopodaceae</taxon>
        <taxon>Rhizopus</taxon>
    </lineage>
</organism>
<name>A0A1X0QML7_RHIZD</name>
<sequence>MDFDALAIQYGKVQMLVDMDTFPVPEPQLSEMEEMMESLVETKIRQEPKMLFPQHSAFLIGLFDVNSSTVLGEARQKLCEHFNDLEISIRGFYKHIREKCSISLKTIELPAGVNFCENYVFIDETGFHSQLMRSRAWSKAGNPVIVKVHTQKGVNISIVGCSSPFGTICFSKLKKGTSAYHIVKFMKSVMDILDKHSKKGMFNVMDNCKIQHSYFVVDVTNKRGYKTLFMPPYSPFLNPIEGCWFKIKKNIRRSPLDKSNMLTPRIAEACKQVTVTNCQGWIRHAESHWDRCIQKEMGLK</sequence>
<dbReference type="PANTHER" id="PTHR46564:SF1">
    <property type="entry name" value="TRANSPOSASE"/>
    <property type="match status" value="1"/>
</dbReference>
<dbReference type="InterPro" id="IPR038717">
    <property type="entry name" value="Tc1-like_DDE_dom"/>
</dbReference>
<dbReference type="OrthoDB" id="2217172at2759"/>
<protein>
    <recommendedName>
        <fullName evidence="1">Tc1-like transposase DDE domain-containing protein</fullName>
    </recommendedName>
</protein>
<accession>A0A1X0QML7</accession>
<dbReference type="VEuPathDB" id="FungiDB:BCV72DRAFT_253336"/>
<dbReference type="Proteomes" id="UP000242414">
    <property type="component" value="Unassembled WGS sequence"/>
</dbReference>
<dbReference type="EMBL" id="KV922203">
    <property type="protein sequence ID" value="ORE00996.1"/>
    <property type="molecule type" value="Genomic_DNA"/>
</dbReference>
<evidence type="ECO:0000259" key="1">
    <source>
        <dbReference type="Pfam" id="PF13358"/>
    </source>
</evidence>
<dbReference type="Gene3D" id="3.30.420.10">
    <property type="entry name" value="Ribonuclease H-like superfamily/Ribonuclease H"/>
    <property type="match status" value="1"/>
</dbReference>
<proteinExistence type="predicted"/>
<dbReference type="AlphaFoldDB" id="A0A1X0QML7"/>
<dbReference type="GO" id="GO:0003676">
    <property type="term" value="F:nucleic acid binding"/>
    <property type="evidence" value="ECO:0007669"/>
    <property type="project" value="InterPro"/>
</dbReference>